<name>A0ABS7UG16_9ACTN</name>
<dbReference type="InterPro" id="IPR015947">
    <property type="entry name" value="PUA-like_sf"/>
</dbReference>
<feature type="domain" description="ASCH" evidence="1">
    <location>
        <begin position="46"/>
        <end position="167"/>
    </location>
</feature>
<gene>
    <name evidence="2" type="ORF">K8U61_17470</name>
</gene>
<sequence length="169" mass="18921">MSDPHADRDREIERFWSEARRRGKLESLLPGYFGAAPITVVVPPAWSFGADADQADRLLALVLEGTKTATASAFEDYTDDDPVPERGSLGILLDGAGHPRALIATTEVSVVPFDEVDEEHAYAEGEGDRTLRQWRVDHEEFFTAVDPLGRGFRRDMPVVLEHFTVLYRH</sequence>
<dbReference type="PANTHER" id="PTHR39203">
    <property type="entry name" value="CYTOPLASMIC PROTEIN-RELATED"/>
    <property type="match status" value="1"/>
</dbReference>
<proteinExistence type="predicted"/>
<reference evidence="2 3" key="1">
    <citation type="submission" date="2021-09" db="EMBL/GenBank/DDBJ databases">
        <title>Whole genome sequence of Nocardioides sp. GBK3QG-3.</title>
        <authorList>
            <person name="Tuo L."/>
        </authorList>
    </citation>
    <scope>NUCLEOTIDE SEQUENCE [LARGE SCALE GENOMIC DNA]</scope>
    <source>
        <strain evidence="2 3">GBK3QG-3</strain>
    </source>
</reference>
<dbReference type="InterPro" id="IPR007374">
    <property type="entry name" value="ASCH_domain"/>
</dbReference>
<keyword evidence="3" id="KW-1185">Reference proteome</keyword>
<dbReference type="SUPFAM" id="SSF88697">
    <property type="entry name" value="PUA domain-like"/>
    <property type="match status" value="1"/>
</dbReference>
<dbReference type="Proteomes" id="UP000780875">
    <property type="component" value="Unassembled WGS sequence"/>
</dbReference>
<protein>
    <submittedName>
        <fullName evidence="2">ASCH domain-containing protein</fullName>
    </submittedName>
</protein>
<accession>A0ABS7UG16</accession>
<dbReference type="Gene3D" id="3.10.400.10">
    <property type="entry name" value="Sulfate adenylyltransferase"/>
    <property type="match status" value="1"/>
</dbReference>
<dbReference type="SMART" id="SM01022">
    <property type="entry name" value="ASCH"/>
    <property type="match status" value="1"/>
</dbReference>
<evidence type="ECO:0000313" key="2">
    <source>
        <dbReference type="EMBL" id="MBZ5739968.1"/>
    </source>
</evidence>
<evidence type="ECO:0000313" key="3">
    <source>
        <dbReference type="Proteomes" id="UP000780875"/>
    </source>
</evidence>
<evidence type="ECO:0000259" key="1">
    <source>
        <dbReference type="SMART" id="SM01022"/>
    </source>
</evidence>
<organism evidence="2 3">
    <name type="scientific">Nocardioides mangrovi</name>
    <dbReference type="NCBI Taxonomy" id="2874580"/>
    <lineage>
        <taxon>Bacteria</taxon>
        <taxon>Bacillati</taxon>
        <taxon>Actinomycetota</taxon>
        <taxon>Actinomycetes</taxon>
        <taxon>Propionibacteriales</taxon>
        <taxon>Nocardioidaceae</taxon>
        <taxon>Nocardioides</taxon>
    </lineage>
</organism>
<dbReference type="InterPro" id="IPR009326">
    <property type="entry name" value="DUF984"/>
</dbReference>
<dbReference type="Pfam" id="PF04266">
    <property type="entry name" value="ASCH"/>
    <property type="match status" value="1"/>
</dbReference>
<dbReference type="EMBL" id="JAIQZJ010000011">
    <property type="protein sequence ID" value="MBZ5739968.1"/>
    <property type="molecule type" value="Genomic_DNA"/>
</dbReference>
<dbReference type="CDD" id="cd06553">
    <property type="entry name" value="ASCH_Ef3133_like"/>
    <property type="match status" value="1"/>
</dbReference>
<dbReference type="PANTHER" id="PTHR39203:SF1">
    <property type="entry name" value="CYTOPLASMIC PROTEIN"/>
    <property type="match status" value="1"/>
</dbReference>
<comment type="caution">
    <text evidence="2">The sequence shown here is derived from an EMBL/GenBank/DDBJ whole genome shotgun (WGS) entry which is preliminary data.</text>
</comment>